<dbReference type="PIRSF" id="PIRSF003113">
    <property type="entry name" value="BolA"/>
    <property type="match status" value="1"/>
</dbReference>
<dbReference type="Proteomes" id="UP000002748">
    <property type="component" value="Unassembled WGS sequence"/>
</dbReference>
<dbReference type="SUPFAM" id="SSF82657">
    <property type="entry name" value="BolA-like"/>
    <property type="match status" value="1"/>
</dbReference>
<evidence type="ECO:0008006" key="4">
    <source>
        <dbReference type="Google" id="ProtNLM"/>
    </source>
</evidence>
<evidence type="ECO:0000313" key="3">
    <source>
        <dbReference type="Proteomes" id="UP000002748"/>
    </source>
</evidence>
<dbReference type="InterPro" id="IPR036065">
    <property type="entry name" value="BolA-like_sf"/>
</dbReference>
<gene>
    <name evidence="2" type="ORF">A1Q1_01746</name>
</gene>
<evidence type="ECO:0000313" key="2">
    <source>
        <dbReference type="EMBL" id="EJT49097.1"/>
    </source>
</evidence>
<dbReference type="PANTHER" id="PTHR12735:SF27">
    <property type="entry name" value="BOLA-LIKE PROTEIN 2"/>
    <property type="match status" value="1"/>
</dbReference>
<dbReference type="EMBL" id="ALBS01000178">
    <property type="protein sequence ID" value="EJT49097.1"/>
    <property type="molecule type" value="Genomic_DNA"/>
</dbReference>
<dbReference type="GO" id="GO:0051537">
    <property type="term" value="F:2 iron, 2 sulfur cluster binding"/>
    <property type="evidence" value="ECO:0007669"/>
    <property type="project" value="InterPro"/>
</dbReference>
<comment type="caution">
    <text evidence="2">The sequence shown here is derived from an EMBL/GenBank/DDBJ whole genome shotgun (WGS) entry which is preliminary data.</text>
</comment>
<name>J6F1R2_TRIAS</name>
<protein>
    <recommendedName>
        <fullName evidence="4">Bola-like protein</fullName>
    </recommendedName>
</protein>
<dbReference type="RefSeq" id="XP_014180260.1">
    <property type="nucleotide sequence ID" value="XM_014324785.1"/>
</dbReference>
<dbReference type="Gene3D" id="3.10.20.90">
    <property type="entry name" value="Phosphatidylinositol 3-kinase Catalytic Subunit, Chain A, domain 1"/>
    <property type="match status" value="1"/>
</dbReference>
<dbReference type="GO" id="GO:0051604">
    <property type="term" value="P:protein maturation"/>
    <property type="evidence" value="ECO:0007669"/>
    <property type="project" value="InterPro"/>
</dbReference>
<dbReference type="Pfam" id="PF01722">
    <property type="entry name" value="BolA"/>
    <property type="match status" value="1"/>
</dbReference>
<comment type="similarity">
    <text evidence="1">Belongs to the BolA/IbaG family.</text>
</comment>
<dbReference type="HOGENOM" id="CLU_109462_4_0_1"/>
<dbReference type="VEuPathDB" id="FungiDB:A1Q1_01746"/>
<dbReference type="GO" id="GO:0005829">
    <property type="term" value="C:cytosol"/>
    <property type="evidence" value="ECO:0007669"/>
    <property type="project" value="TreeGrafter"/>
</dbReference>
<accession>J6F1R2</accession>
<dbReference type="KEGG" id="tasa:A1Q1_01746"/>
<dbReference type="GO" id="GO:0006879">
    <property type="term" value="P:intracellular iron ion homeostasis"/>
    <property type="evidence" value="ECO:0007669"/>
    <property type="project" value="InterPro"/>
</dbReference>
<proteinExistence type="inferred from homology"/>
<evidence type="ECO:0000256" key="1">
    <source>
        <dbReference type="RuleBase" id="RU003860"/>
    </source>
</evidence>
<dbReference type="GeneID" id="25985260"/>
<dbReference type="PANTHER" id="PTHR12735">
    <property type="entry name" value="BOLA-LIKE PROTEIN-RELATED"/>
    <property type="match status" value="1"/>
</dbReference>
<dbReference type="InterPro" id="IPR045115">
    <property type="entry name" value="BOL2"/>
</dbReference>
<dbReference type="GO" id="GO:0005634">
    <property type="term" value="C:nucleus"/>
    <property type="evidence" value="ECO:0007669"/>
    <property type="project" value="TreeGrafter"/>
</dbReference>
<dbReference type="AlphaFoldDB" id="J6F1R2"/>
<dbReference type="InterPro" id="IPR002634">
    <property type="entry name" value="BolA"/>
</dbReference>
<organism evidence="2 3">
    <name type="scientific">Trichosporon asahii var. asahii (strain ATCC 90039 / CBS 2479 / JCM 2466 / KCTC 7840 / NBRC 103889/ NCYC 2677 / UAMH 7654)</name>
    <name type="common">Yeast</name>
    <dbReference type="NCBI Taxonomy" id="1186058"/>
    <lineage>
        <taxon>Eukaryota</taxon>
        <taxon>Fungi</taxon>
        <taxon>Dikarya</taxon>
        <taxon>Basidiomycota</taxon>
        <taxon>Agaricomycotina</taxon>
        <taxon>Tremellomycetes</taxon>
        <taxon>Trichosporonales</taxon>
        <taxon>Trichosporonaceae</taxon>
        <taxon>Trichosporon</taxon>
    </lineage>
</organism>
<sequence length="85" mass="9518">MTVTPQQIEDKLRAAIQVDHLEIIDTSGNCGGAYNVVIVSPDFQKKMTLARHKMVNQILAEEIANVHAFSQKTLTPEQWAKEQAK</sequence>
<reference evidence="2 3" key="1">
    <citation type="journal article" date="2012" name="Eukaryot. Cell">
        <title>Draft genome sequence of CBS 2479, the standard type strain of Trichosporon asahii.</title>
        <authorList>
            <person name="Yang R.Y."/>
            <person name="Li H.T."/>
            <person name="Zhu H."/>
            <person name="Zhou G.P."/>
            <person name="Wang M."/>
            <person name="Wang L."/>
        </authorList>
    </citation>
    <scope>NUCLEOTIDE SEQUENCE [LARGE SCALE GENOMIC DNA]</scope>
    <source>
        <strain evidence="3">ATCC 90039 / CBS 2479 / JCM 2466 / KCTC 7840 / NCYC 2677 / UAMH 7654</strain>
    </source>
</reference>
<dbReference type="OrthoDB" id="4983at2759"/>